<evidence type="ECO:0000256" key="1">
    <source>
        <dbReference type="ARBA" id="ARBA00023015"/>
    </source>
</evidence>
<dbReference type="InterPro" id="IPR036390">
    <property type="entry name" value="WH_DNA-bd_sf"/>
</dbReference>
<keyword evidence="1" id="KW-0805">Transcription regulation</keyword>
<dbReference type="SUPFAM" id="SSF46785">
    <property type="entry name" value="Winged helix' DNA-binding domain"/>
    <property type="match status" value="1"/>
</dbReference>
<reference evidence="5 6" key="1">
    <citation type="submission" date="2019-06" db="EMBL/GenBank/DDBJ databases">
        <title>Sequencing the genomes of 1000 actinobacteria strains.</title>
        <authorList>
            <person name="Klenk H.-P."/>
        </authorList>
    </citation>
    <scope>NUCLEOTIDE SEQUENCE [LARGE SCALE GENOMIC DNA]</scope>
    <source>
        <strain evidence="5 6">DSM 19828</strain>
    </source>
</reference>
<feature type="domain" description="HTH marR-type" evidence="4">
    <location>
        <begin position="24"/>
        <end position="160"/>
    </location>
</feature>
<accession>A0A542EGX2</accession>
<organism evidence="5 6">
    <name type="scientific">Yimella lutea</name>
    <dbReference type="NCBI Taxonomy" id="587872"/>
    <lineage>
        <taxon>Bacteria</taxon>
        <taxon>Bacillati</taxon>
        <taxon>Actinomycetota</taxon>
        <taxon>Actinomycetes</taxon>
        <taxon>Micrococcales</taxon>
        <taxon>Dermacoccaceae</taxon>
        <taxon>Yimella</taxon>
    </lineage>
</organism>
<keyword evidence="3" id="KW-0804">Transcription</keyword>
<evidence type="ECO:0000256" key="2">
    <source>
        <dbReference type="ARBA" id="ARBA00023125"/>
    </source>
</evidence>
<keyword evidence="2 5" id="KW-0238">DNA-binding</keyword>
<evidence type="ECO:0000259" key="4">
    <source>
        <dbReference type="PROSITE" id="PS50995"/>
    </source>
</evidence>
<dbReference type="InterPro" id="IPR000835">
    <property type="entry name" value="HTH_MarR-typ"/>
</dbReference>
<dbReference type="Gene3D" id="1.10.10.10">
    <property type="entry name" value="Winged helix-like DNA-binding domain superfamily/Winged helix DNA-binding domain"/>
    <property type="match status" value="1"/>
</dbReference>
<name>A0A542EGX2_9MICO</name>
<dbReference type="RefSeq" id="WP_141928342.1">
    <property type="nucleotide sequence ID" value="NZ_BAABCI010000003.1"/>
</dbReference>
<dbReference type="Pfam" id="PF12802">
    <property type="entry name" value="MarR_2"/>
    <property type="match status" value="1"/>
</dbReference>
<dbReference type="InterPro" id="IPR036388">
    <property type="entry name" value="WH-like_DNA-bd_sf"/>
</dbReference>
<dbReference type="InterPro" id="IPR011991">
    <property type="entry name" value="ArsR-like_HTH"/>
</dbReference>
<evidence type="ECO:0000313" key="6">
    <source>
        <dbReference type="Proteomes" id="UP000320806"/>
    </source>
</evidence>
<dbReference type="GO" id="GO:0003677">
    <property type="term" value="F:DNA binding"/>
    <property type="evidence" value="ECO:0007669"/>
    <property type="project" value="UniProtKB-KW"/>
</dbReference>
<dbReference type="AlphaFoldDB" id="A0A542EGX2"/>
<dbReference type="PROSITE" id="PS50995">
    <property type="entry name" value="HTH_MARR_2"/>
    <property type="match status" value="1"/>
</dbReference>
<comment type="caution">
    <text evidence="5">The sequence shown here is derived from an EMBL/GenBank/DDBJ whole genome shotgun (WGS) entry which is preliminary data.</text>
</comment>
<dbReference type="EMBL" id="VFMO01000001">
    <property type="protein sequence ID" value="TQJ14544.1"/>
    <property type="molecule type" value="Genomic_DNA"/>
</dbReference>
<proteinExistence type="predicted"/>
<sequence length="165" mass="18783">MNEDHVDVIQSEWRRERPDVDVGPQGVIGRLHRLANALTAELETVYDSHGFAEIDFDILCTLRRAGSPFARRPVDLARASMITTGGISKRLDRLESAGLVEREKVAAGDGRAVRIRLTDDGRRRIDAAFTEHMTNEHRLLEMISDDDKVMLERILRGWLRQLDQP</sequence>
<evidence type="ECO:0000256" key="3">
    <source>
        <dbReference type="ARBA" id="ARBA00023163"/>
    </source>
</evidence>
<dbReference type="GO" id="GO:0003700">
    <property type="term" value="F:DNA-binding transcription factor activity"/>
    <property type="evidence" value="ECO:0007669"/>
    <property type="project" value="InterPro"/>
</dbReference>
<dbReference type="PANTHER" id="PTHR42756:SF1">
    <property type="entry name" value="TRANSCRIPTIONAL REPRESSOR OF EMRAB OPERON"/>
    <property type="match status" value="1"/>
</dbReference>
<dbReference type="CDD" id="cd00090">
    <property type="entry name" value="HTH_ARSR"/>
    <property type="match status" value="1"/>
</dbReference>
<dbReference type="SMART" id="SM00347">
    <property type="entry name" value="HTH_MARR"/>
    <property type="match status" value="1"/>
</dbReference>
<dbReference type="PRINTS" id="PR00598">
    <property type="entry name" value="HTHMARR"/>
</dbReference>
<evidence type="ECO:0000313" key="5">
    <source>
        <dbReference type="EMBL" id="TQJ14544.1"/>
    </source>
</evidence>
<protein>
    <submittedName>
        <fullName evidence="5">DNA-binding MarR family transcriptional regulator</fullName>
    </submittedName>
</protein>
<dbReference type="Proteomes" id="UP000320806">
    <property type="component" value="Unassembled WGS sequence"/>
</dbReference>
<dbReference type="PANTHER" id="PTHR42756">
    <property type="entry name" value="TRANSCRIPTIONAL REGULATOR, MARR"/>
    <property type="match status" value="1"/>
</dbReference>
<gene>
    <name evidence="5" type="ORF">FB459_2011</name>
</gene>
<dbReference type="OrthoDB" id="3237509at2"/>
<keyword evidence="6" id="KW-1185">Reference proteome</keyword>